<dbReference type="EMBL" id="SBIQ01000360">
    <property type="protein sequence ID" value="KAF7678813.1"/>
    <property type="molecule type" value="Genomic_DNA"/>
</dbReference>
<sequence>MADKILVIGILYFILGFIALANFAFTIFYSSLQSQTENIDFHKKDIEKLFFYNSCEFNECVMILTSIFSRDLLSFYAGIMFVFFRILDAIVGYLFYDLGLLFTRKILLCKIILLIYFYIMVKSDKKWEEFKKIGASERLLKCYSIRRRLIIFRKLSSIFHFIPLMIGYRYKPKMFSIFSIITFVFTLILQKSENNEIPIQKICSILLWGFDLTIHIHRIHICYYAYKR</sequence>
<keyword evidence="3" id="KW-1185">Reference proteome</keyword>
<reference evidence="2 3" key="1">
    <citation type="submission" date="2019-01" db="EMBL/GenBank/DDBJ databases">
        <title>Genomes sequencing and comparative genomics of infectious freshwater microsporidia, Cucumispora dikerogammari and Thelohania contejeani.</title>
        <authorList>
            <person name="Cormier A."/>
            <person name="Giraud I."/>
            <person name="Wattier R."/>
            <person name="Teixeira M."/>
            <person name="Grandjean F."/>
            <person name="Rigaud T."/>
            <person name="Cordaux R."/>
        </authorList>
    </citation>
    <scope>NUCLEOTIDE SEQUENCE [LARGE SCALE GENOMIC DNA]</scope>
    <source>
        <strain evidence="2">T1</strain>
        <tissue evidence="2">Spores</tissue>
    </source>
</reference>
<proteinExistence type="predicted"/>
<gene>
    <name evidence="2" type="ORF">TCON_2549</name>
</gene>
<feature type="transmembrane region" description="Helical" evidence="1">
    <location>
        <begin position="6"/>
        <end position="29"/>
    </location>
</feature>
<comment type="caution">
    <text evidence="2">The sequence shown here is derived from an EMBL/GenBank/DDBJ whole genome shotgun (WGS) entry which is preliminary data.</text>
</comment>
<protein>
    <submittedName>
        <fullName evidence="2">Uncharacterized protein</fullName>
    </submittedName>
</protein>
<feature type="transmembrane region" description="Helical" evidence="1">
    <location>
        <begin position="150"/>
        <end position="168"/>
    </location>
</feature>
<keyword evidence="1" id="KW-0472">Membrane</keyword>
<dbReference type="Proteomes" id="UP001516464">
    <property type="component" value="Unassembled WGS sequence"/>
</dbReference>
<keyword evidence="1" id="KW-0812">Transmembrane</keyword>
<feature type="transmembrane region" description="Helical" evidence="1">
    <location>
        <begin position="72"/>
        <end position="96"/>
    </location>
</feature>
<organism evidence="2 3">
    <name type="scientific">Astathelohania contejeani</name>
    <dbReference type="NCBI Taxonomy" id="164912"/>
    <lineage>
        <taxon>Eukaryota</taxon>
        <taxon>Fungi</taxon>
        <taxon>Fungi incertae sedis</taxon>
        <taxon>Microsporidia</taxon>
        <taxon>Astathelohaniidae</taxon>
        <taxon>Astathelohania</taxon>
    </lineage>
</organism>
<keyword evidence="1" id="KW-1133">Transmembrane helix</keyword>
<feature type="transmembrane region" description="Helical" evidence="1">
    <location>
        <begin position="102"/>
        <end position="121"/>
    </location>
</feature>
<evidence type="ECO:0000256" key="1">
    <source>
        <dbReference type="SAM" id="Phobius"/>
    </source>
</evidence>
<evidence type="ECO:0000313" key="3">
    <source>
        <dbReference type="Proteomes" id="UP001516464"/>
    </source>
</evidence>
<evidence type="ECO:0000313" key="2">
    <source>
        <dbReference type="EMBL" id="KAF7678813.1"/>
    </source>
</evidence>
<accession>A0ABQ7HVP9</accession>
<name>A0ABQ7HVP9_9MICR</name>